<accession>A0A1F8CWB9</accession>
<dbReference type="SMART" id="SM00670">
    <property type="entry name" value="PINc"/>
    <property type="match status" value="1"/>
</dbReference>
<dbReference type="AlphaFoldDB" id="A0A1F8CWB9"/>
<dbReference type="InterPro" id="IPR029060">
    <property type="entry name" value="PIN-like_dom_sf"/>
</dbReference>
<organism evidence="2 3">
    <name type="scientific">Candidatus Woesebacteria bacterium RIFOXYB1_FULL_40_26</name>
    <dbReference type="NCBI Taxonomy" id="1802539"/>
    <lineage>
        <taxon>Bacteria</taxon>
        <taxon>Candidatus Woeseibacteriota</taxon>
    </lineage>
</organism>
<sequence length="141" mass="15822">MLGAVIDTNVLVRALLKSTGSDRAIFEAFKNGDFNLFYSQKLLRELAKVLSYRRIFNKYDLDNHALETFINTLVSFGKLVSSPKKVKICRDPSDDEIFSIALAIAHKKPIYIVSGDKDILSLRGKVKGVEIVTAKDFLKVI</sequence>
<evidence type="ECO:0000313" key="3">
    <source>
        <dbReference type="Proteomes" id="UP000178848"/>
    </source>
</evidence>
<gene>
    <name evidence="2" type="ORF">A2361_02455</name>
</gene>
<dbReference type="Pfam" id="PF13470">
    <property type="entry name" value="PIN_3"/>
    <property type="match status" value="1"/>
</dbReference>
<proteinExistence type="predicted"/>
<feature type="domain" description="PIN" evidence="1">
    <location>
        <begin position="2"/>
        <end position="121"/>
    </location>
</feature>
<dbReference type="EMBL" id="MGHZ01000027">
    <property type="protein sequence ID" value="OGM80634.1"/>
    <property type="molecule type" value="Genomic_DNA"/>
</dbReference>
<evidence type="ECO:0000259" key="1">
    <source>
        <dbReference type="SMART" id="SM00670"/>
    </source>
</evidence>
<comment type="caution">
    <text evidence="2">The sequence shown here is derived from an EMBL/GenBank/DDBJ whole genome shotgun (WGS) entry which is preliminary data.</text>
</comment>
<dbReference type="InterPro" id="IPR002716">
    <property type="entry name" value="PIN_dom"/>
</dbReference>
<reference evidence="2 3" key="1">
    <citation type="journal article" date="2016" name="Nat. Commun.">
        <title>Thousands of microbial genomes shed light on interconnected biogeochemical processes in an aquifer system.</title>
        <authorList>
            <person name="Anantharaman K."/>
            <person name="Brown C.T."/>
            <person name="Hug L.A."/>
            <person name="Sharon I."/>
            <person name="Castelle C.J."/>
            <person name="Probst A.J."/>
            <person name="Thomas B.C."/>
            <person name="Singh A."/>
            <person name="Wilkins M.J."/>
            <person name="Karaoz U."/>
            <person name="Brodie E.L."/>
            <person name="Williams K.H."/>
            <person name="Hubbard S.S."/>
            <person name="Banfield J.F."/>
        </authorList>
    </citation>
    <scope>NUCLEOTIDE SEQUENCE [LARGE SCALE GENOMIC DNA]</scope>
</reference>
<dbReference type="Proteomes" id="UP000178848">
    <property type="component" value="Unassembled WGS sequence"/>
</dbReference>
<evidence type="ECO:0000313" key="2">
    <source>
        <dbReference type="EMBL" id="OGM80634.1"/>
    </source>
</evidence>
<dbReference type="SUPFAM" id="SSF88723">
    <property type="entry name" value="PIN domain-like"/>
    <property type="match status" value="1"/>
</dbReference>
<dbReference type="PANTHER" id="PTHR34610">
    <property type="entry name" value="SSL7007 PROTEIN"/>
    <property type="match status" value="1"/>
</dbReference>
<dbReference type="NCBIfam" id="TIGR00305">
    <property type="entry name" value="putative toxin-antitoxin system toxin component, PIN family"/>
    <property type="match status" value="1"/>
</dbReference>
<dbReference type="InterPro" id="IPR002850">
    <property type="entry name" value="PIN_toxin-like"/>
</dbReference>
<protein>
    <submittedName>
        <fullName evidence="2">Putative toxin-antitoxin system toxin component, PIN family</fullName>
    </submittedName>
</protein>
<name>A0A1F8CWB9_9BACT</name>
<dbReference type="PANTHER" id="PTHR34610:SF3">
    <property type="entry name" value="SSL7007 PROTEIN"/>
    <property type="match status" value="1"/>
</dbReference>